<dbReference type="RefSeq" id="WP_003895590.1">
    <property type="nucleotide sequence ID" value="NZ_CP027541.1"/>
</dbReference>
<sequence>MTEAADRTTPWQQQPIRYSADLEKPSPREEADIAKIMAKLLKNNERAYDKYKHGLRDAHAKSHAILRGELIVNEGLPPELAQGLFAEPRTYPVIARLSSTSGVRRSDKTRGVRGLGLKVLGVQGPKILDDDTSTNQDFVLVTHEEFLFADAHAYAGLGMITASLLARLSDQALWLGSELLDLVSKVGVGLPENLKVFIAPNRPILGLEFFSSAPFRHGEYVAKYRYAPASENVKTLSGQLLPRNPAPEQHRDMIAEFFADQTAEFDFSAQLCTDPVAMPIEDAGKNWDNDISPYVSVAKIVFGPQNPYSALRRAYGDDVLAFNSWRGLAEHRPLGSINRLKKTVYESSADYRHRVNRIDRHEPVDISELPD</sequence>
<dbReference type="InterPro" id="IPR020835">
    <property type="entry name" value="Catalase_sf"/>
</dbReference>
<dbReference type="CDD" id="cd08152">
    <property type="entry name" value="y4iL_like"/>
    <property type="match status" value="1"/>
</dbReference>
<dbReference type="SUPFAM" id="SSF56634">
    <property type="entry name" value="Heme-dependent catalase-like"/>
    <property type="match status" value="1"/>
</dbReference>
<dbReference type="PANTHER" id="PTHR36195:SF4">
    <property type="entry name" value="DOMAIN PROTEIN, PUTATIVE (AFU_ORTHOLOGUE AFUA_5G01990)-RELATED"/>
    <property type="match status" value="1"/>
</dbReference>
<accession>A0A2U9PTF2</accession>
<dbReference type="PANTHER" id="PTHR36195">
    <property type="entry name" value="DOMAIN PROTEIN, PUTATIVE (AFU_ORTHOLOGUE AFUA_5G01990)-RELATED-RELATED"/>
    <property type="match status" value="1"/>
</dbReference>
<reference evidence="3" key="2">
    <citation type="submission" date="2018-03" db="EMBL/GenBank/DDBJ databases">
        <authorList>
            <person name="Derbyshire K."/>
            <person name="Gray T.A."/>
            <person name="Champion M."/>
        </authorList>
    </citation>
    <scope>NUCLEOTIDE SEQUENCE [LARGE SCALE GENOMIC DNA]</scope>
    <source>
        <strain evidence="3">MKD8</strain>
    </source>
</reference>
<dbReference type="AlphaFoldDB" id="A0A2U9PTF2"/>
<gene>
    <name evidence="2" type="ORF">D806_041170</name>
</gene>
<name>A0A2U9PTF2_MYCSE</name>
<organism evidence="2 3">
    <name type="scientific">Mycolicibacterium smegmatis (strain MKD8)</name>
    <name type="common">Mycobacterium smegmatis</name>
    <dbReference type="NCBI Taxonomy" id="1214915"/>
    <lineage>
        <taxon>Bacteria</taxon>
        <taxon>Bacillati</taxon>
        <taxon>Actinomycetota</taxon>
        <taxon>Actinomycetes</taxon>
        <taxon>Mycobacteriales</taxon>
        <taxon>Mycobacteriaceae</taxon>
        <taxon>Mycolicibacterium</taxon>
    </lineage>
</organism>
<protein>
    <submittedName>
        <fullName evidence="2">Catalase</fullName>
    </submittedName>
</protein>
<reference evidence="2 3" key="1">
    <citation type="journal article" date="2013" name="Genome Announc.">
        <title>Draft genome sequence of MKD8, a conjugal recipient Mycobacterium smegmatis strain.</title>
        <authorList>
            <person name="Gray T.A."/>
            <person name="Palumbo M.J."/>
            <person name="Derbyshire K.M."/>
        </authorList>
    </citation>
    <scope>NUCLEOTIDE SEQUENCE [LARGE SCALE GENOMIC DNA]</scope>
    <source>
        <strain evidence="2 3">MKD8</strain>
    </source>
</reference>
<dbReference type="GO" id="GO:0020037">
    <property type="term" value="F:heme binding"/>
    <property type="evidence" value="ECO:0007669"/>
    <property type="project" value="InterPro"/>
</dbReference>
<evidence type="ECO:0000313" key="2">
    <source>
        <dbReference type="EMBL" id="AWT55082.1"/>
    </source>
</evidence>
<dbReference type="EMBL" id="CP027541">
    <property type="protein sequence ID" value="AWT55082.1"/>
    <property type="molecule type" value="Genomic_DNA"/>
</dbReference>
<feature type="region of interest" description="Disordered" evidence="1">
    <location>
        <begin position="1"/>
        <end position="27"/>
    </location>
</feature>
<dbReference type="Gene3D" id="2.40.180.10">
    <property type="entry name" value="Catalase core domain"/>
    <property type="match status" value="1"/>
</dbReference>
<evidence type="ECO:0000256" key="1">
    <source>
        <dbReference type="SAM" id="MobiDB-lite"/>
    </source>
</evidence>
<evidence type="ECO:0000313" key="3">
    <source>
        <dbReference type="Proteomes" id="UP000011200"/>
    </source>
</evidence>
<proteinExistence type="predicted"/>
<dbReference type="Proteomes" id="UP000011200">
    <property type="component" value="Chromosome"/>
</dbReference>